<dbReference type="Proteomes" id="UP001197093">
    <property type="component" value="Unassembled WGS sequence"/>
</dbReference>
<evidence type="ECO:0000313" key="2">
    <source>
        <dbReference type="Proteomes" id="UP001197093"/>
    </source>
</evidence>
<organism evidence="1 2">
    <name type="scientific">Staphylotrichum longicolle</name>
    <dbReference type="NCBI Taxonomy" id="669026"/>
    <lineage>
        <taxon>Eukaryota</taxon>
        <taxon>Fungi</taxon>
        <taxon>Dikarya</taxon>
        <taxon>Ascomycota</taxon>
        <taxon>Pezizomycotina</taxon>
        <taxon>Sordariomycetes</taxon>
        <taxon>Sordariomycetidae</taxon>
        <taxon>Sordariales</taxon>
        <taxon>Chaetomiaceae</taxon>
        <taxon>Staphylotrichum</taxon>
    </lineage>
</organism>
<dbReference type="AlphaFoldDB" id="A0AAD4EZ26"/>
<gene>
    <name evidence="1" type="ORF">NEMBOFW57_000124</name>
</gene>
<dbReference type="GO" id="GO:0006629">
    <property type="term" value="P:lipid metabolic process"/>
    <property type="evidence" value="ECO:0007669"/>
    <property type="project" value="InterPro"/>
</dbReference>
<dbReference type="InterPro" id="IPR017946">
    <property type="entry name" value="PLC-like_Pdiesterase_TIM-brl"/>
</dbReference>
<sequence>MVTKAGVPASKILAGLPHVRLPLRRLMCTYTGTNISFNAYKGRFTDAAGDISNTEIEEIIKDNAKGYPFKRVLFDSAFESNILVCGTQAEADYVGDMQNVAEHTGRVGANPVDNNGEAYYRIGDTGKESQVRVIGKGQREYKCLEKEVPVTLVITGSNDYGFITSPSFGLETDPAPIGQSGEHLDKVVDNINRFTSEQPGEVIILQSRYLIGIRNASLKSRTVGRLMSSNGGKGCVLIFLDTAHLQRNIAEPDRLARPDGTCDKGDLRWTDGWPETDNTKAVAEFNVDKWAQNRDDVLVSQWLSTPNPFTSTFVYGLQPIAVLRTNPGYEGPVRANLASSNHELSGLLLYLLC</sequence>
<dbReference type="SUPFAM" id="SSF51695">
    <property type="entry name" value="PLC-like phosphodiesterases"/>
    <property type="match status" value="1"/>
</dbReference>
<reference evidence="1" key="1">
    <citation type="submission" date="2023-02" db="EMBL/GenBank/DDBJ databases">
        <authorList>
            <person name="Palmer J.M."/>
        </authorList>
    </citation>
    <scope>NUCLEOTIDE SEQUENCE</scope>
    <source>
        <strain evidence="1">FW57</strain>
    </source>
</reference>
<dbReference type="GO" id="GO:0008081">
    <property type="term" value="F:phosphoric diester hydrolase activity"/>
    <property type="evidence" value="ECO:0007669"/>
    <property type="project" value="InterPro"/>
</dbReference>
<accession>A0AAD4EZ26</accession>
<name>A0AAD4EZ26_9PEZI</name>
<protein>
    <submittedName>
        <fullName evidence="1">Uncharacterized protein</fullName>
    </submittedName>
</protein>
<dbReference type="EMBL" id="JAHCVI010000001">
    <property type="protein sequence ID" value="KAG7290127.1"/>
    <property type="molecule type" value="Genomic_DNA"/>
</dbReference>
<proteinExistence type="predicted"/>
<evidence type="ECO:0000313" key="1">
    <source>
        <dbReference type="EMBL" id="KAG7290127.1"/>
    </source>
</evidence>
<comment type="caution">
    <text evidence="1">The sequence shown here is derived from an EMBL/GenBank/DDBJ whole genome shotgun (WGS) entry which is preliminary data.</text>
</comment>
<keyword evidence="2" id="KW-1185">Reference proteome</keyword>